<dbReference type="PANTHER" id="PTHR23085">
    <property type="entry name" value="GH28348P"/>
    <property type="match status" value="1"/>
</dbReference>
<keyword evidence="5" id="KW-1003">Cell membrane</keyword>
<evidence type="ECO:0000256" key="3">
    <source>
        <dbReference type="ARBA" id="ARBA00004236"/>
    </source>
</evidence>
<keyword evidence="7" id="KW-0677">Repeat</keyword>
<dbReference type="AlphaFoldDB" id="A0A914W2U9"/>
<evidence type="ECO:0000256" key="9">
    <source>
        <dbReference type="ARBA" id="ARBA00022989"/>
    </source>
</evidence>
<name>A0A914W2U9_9BILA</name>
<accession>A0A914W2U9</accession>
<evidence type="ECO:0000256" key="6">
    <source>
        <dbReference type="ARBA" id="ARBA00022692"/>
    </source>
</evidence>
<dbReference type="GO" id="GO:0005886">
    <property type="term" value="C:plasma membrane"/>
    <property type="evidence" value="ECO:0007669"/>
    <property type="project" value="UniProtKB-SubCell"/>
</dbReference>
<evidence type="ECO:0000256" key="7">
    <source>
        <dbReference type="ARBA" id="ARBA00022737"/>
    </source>
</evidence>
<dbReference type="GO" id="GO:0030314">
    <property type="term" value="C:junctional membrane complex"/>
    <property type="evidence" value="ECO:0007669"/>
    <property type="project" value="InterPro"/>
</dbReference>
<keyword evidence="12" id="KW-1185">Reference proteome</keyword>
<evidence type="ECO:0000256" key="11">
    <source>
        <dbReference type="SAM" id="MobiDB-lite"/>
    </source>
</evidence>
<dbReference type="SUPFAM" id="SSF82185">
    <property type="entry name" value="Histone H3 K4-specific methyltransferase SET7/9 N-terminal domain"/>
    <property type="match status" value="1"/>
</dbReference>
<comment type="subcellular location">
    <subcellularLocation>
        <location evidence="3">Cell membrane</location>
    </subcellularLocation>
    <subcellularLocation>
        <location evidence="2">Endomembrane system</location>
        <topology evidence="2">Peripheral membrane protein</topology>
    </subcellularLocation>
    <subcellularLocation>
        <location evidence="1">Endoplasmic reticulum membrane</location>
        <topology evidence="1">Single-pass type IV membrane protein</topology>
    </subcellularLocation>
</comment>
<evidence type="ECO:0000256" key="1">
    <source>
        <dbReference type="ARBA" id="ARBA00004163"/>
    </source>
</evidence>
<dbReference type="InterPro" id="IPR003409">
    <property type="entry name" value="MORN"/>
</dbReference>
<sequence length="295" mass="33118">MIVPIRRSRSELRLKPQHRSYEVQQMMTSMIGSTYSSGSSISSSQNELNDRPIESSPPQLSEQADGDDDDDDNDDPTLMADLQLNADTIECYMGQWRNDKRSGFGLCERSDGLKYEGHWLRNKKHGYGVTTYKDGTVEKGKYKENVFVTIERRGLFFSRRKMLKHEQKADAAVSIARRAARIALQKCEFVAARVDTANERAEIADAVAELAIYDSTIARNTASEIDAELLASIDSSNVKKKQYRYYPEDSKQVKTAKTQPAMEIGQCDTDIGMDLGRGGSSRLAEYVIPNIFASN</sequence>
<evidence type="ECO:0000313" key="12">
    <source>
        <dbReference type="Proteomes" id="UP000887566"/>
    </source>
</evidence>
<reference evidence="13" key="1">
    <citation type="submission" date="2022-11" db="UniProtKB">
        <authorList>
            <consortium name="WormBaseParasite"/>
        </authorList>
    </citation>
    <scope>IDENTIFICATION</scope>
</reference>
<dbReference type="Gene3D" id="2.20.110.10">
    <property type="entry name" value="Histone H3 K4-specific methyltransferase SET7/9 N-terminal domain"/>
    <property type="match status" value="1"/>
</dbReference>
<comment type="similarity">
    <text evidence="4">Belongs to the junctophilin family.</text>
</comment>
<keyword evidence="10" id="KW-0472">Membrane</keyword>
<keyword evidence="8" id="KW-0256">Endoplasmic reticulum</keyword>
<evidence type="ECO:0000313" key="13">
    <source>
        <dbReference type="WBParaSite" id="PSAMB.scaffold2926size20531.g19666.t1"/>
    </source>
</evidence>
<feature type="compositionally biased region" description="Acidic residues" evidence="11">
    <location>
        <begin position="64"/>
        <end position="75"/>
    </location>
</feature>
<keyword evidence="6" id="KW-0812">Transmembrane</keyword>
<evidence type="ECO:0000256" key="2">
    <source>
        <dbReference type="ARBA" id="ARBA00004184"/>
    </source>
</evidence>
<dbReference type="SMART" id="SM00698">
    <property type="entry name" value="MORN"/>
    <property type="match status" value="2"/>
</dbReference>
<evidence type="ECO:0000256" key="8">
    <source>
        <dbReference type="ARBA" id="ARBA00022824"/>
    </source>
</evidence>
<dbReference type="Proteomes" id="UP000887566">
    <property type="component" value="Unplaced"/>
</dbReference>
<organism evidence="12 13">
    <name type="scientific">Plectus sambesii</name>
    <dbReference type="NCBI Taxonomy" id="2011161"/>
    <lineage>
        <taxon>Eukaryota</taxon>
        <taxon>Metazoa</taxon>
        <taxon>Ecdysozoa</taxon>
        <taxon>Nematoda</taxon>
        <taxon>Chromadorea</taxon>
        <taxon>Plectida</taxon>
        <taxon>Plectina</taxon>
        <taxon>Plectoidea</taxon>
        <taxon>Plectidae</taxon>
        <taxon>Plectus</taxon>
    </lineage>
</organism>
<dbReference type="PANTHER" id="PTHR23085:SF16">
    <property type="entry name" value="GH28348P"/>
    <property type="match status" value="1"/>
</dbReference>
<proteinExistence type="inferred from homology"/>
<feature type="region of interest" description="Disordered" evidence="11">
    <location>
        <begin position="29"/>
        <end position="78"/>
    </location>
</feature>
<protein>
    <submittedName>
        <fullName evidence="13">Uncharacterized protein</fullName>
    </submittedName>
</protein>
<evidence type="ECO:0000256" key="10">
    <source>
        <dbReference type="ARBA" id="ARBA00023136"/>
    </source>
</evidence>
<dbReference type="FunFam" id="2.20.110.10:FF:000001">
    <property type="entry name" value="Junctophilin"/>
    <property type="match status" value="1"/>
</dbReference>
<evidence type="ECO:0000256" key="5">
    <source>
        <dbReference type="ARBA" id="ARBA00022475"/>
    </source>
</evidence>
<dbReference type="Pfam" id="PF02493">
    <property type="entry name" value="MORN"/>
    <property type="match status" value="2"/>
</dbReference>
<evidence type="ECO:0000256" key="4">
    <source>
        <dbReference type="ARBA" id="ARBA00008599"/>
    </source>
</evidence>
<dbReference type="InterPro" id="IPR017191">
    <property type="entry name" value="Junctophilin"/>
</dbReference>
<dbReference type="GO" id="GO:0005789">
    <property type="term" value="C:endoplasmic reticulum membrane"/>
    <property type="evidence" value="ECO:0007669"/>
    <property type="project" value="UniProtKB-SubCell"/>
</dbReference>
<feature type="compositionally biased region" description="Low complexity" evidence="11">
    <location>
        <begin position="29"/>
        <end position="44"/>
    </location>
</feature>
<dbReference type="WBParaSite" id="PSAMB.scaffold2926size20531.g19666.t1">
    <property type="protein sequence ID" value="PSAMB.scaffold2926size20531.g19666.t1"/>
    <property type="gene ID" value="PSAMB.scaffold2926size20531.g19666"/>
</dbReference>
<keyword evidence="9" id="KW-1133">Transmembrane helix</keyword>